<dbReference type="EC" id="3.2.1.139" evidence="2 9"/>
<dbReference type="OrthoDB" id="6501611at2759"/>
<proteinExistence type="inferred from homology"/>
<feature type="domain" description="Glycosyl hydrolase family 67 C-terminal" evidence="13">
    <location>
        <begin position="464"/>
        <end position="692"/>
    </location>
</feature>
<evidence type="ECO:0000256" key="11">
    <source>
        <dbReference type="RuleBase" id="RU361198"/>
    </source>
</evidence>
<reference evidence="16" key="1">
    <citation type="submission" date="2014-12" db="EMBL/GenBank/DDBJ databases">
        <title>Genome Sequence of Valsa Canker Pathogens Uncovers a Specific Adaption of Colonization on Woody Bark.</title>
        <authorList>
            <person name="Yin Z."/>
            <person name="Liu H."/>
            <person name="Gao X."/>
            <person name="Li Z."/>
            <person name="Song N."/>
            <person name="Ke X."/>
            <person name="Dai Q."/>
            <person name="Wu Y."/>
            <person name="Sun Y."/>
            <person name="Xu J.-R."/>
            <person name="Kang Z.K."/>
            <person name="Wang L."/>
            <person name="Huang L."/>
        </authorList>
    </citation>
    <scope>NUCLEOTIDE SEQUENCE [LARGE SCALE GENOMIC DNA]</scope>
    <source>
        <strain evidence="16">SXYL134</strain>
    </source>
</reference>
<dbReference type="PIRSF" id="PIRSF029900">
    <property type="entry name" value="Alpha-glucuronds"/>
    <property type="match status" value="1"/>
</dbReference>
<feature type="domain" description="Glycosyl hydrolase family 67 catalytic" evidence="14">
    <location>
        <begin position="145"/>
        <end position="462"/>
    </location>
</feature>
<dbReference type="Pfam" id="PF07477">
    <property type="entry name" value="Glyco_hydro_67C"/>
    <property type="match status" value="1"/>
</dbReference>
<dbReference type="InterPro" id="IPR011100">
    <property type="entry name" value="Glyco_hydro_67_cat"/>
</dbReference>
<dbReference type="InterPro" id="IPR037054">
    <property type="entry name" value="A-glucoronidase_C_sf"/>
</dbReference>
<dbReference type="InterPro" id="IPR005154">
    <property type="entry name" value="Glyco_hydro_67_aGlcAse_N"/>
</dbReference>
<dbReference type="GO" id="GO:0005576">
    <property type="term" value="C:extracellular region"/>
    <property type="evidence" value="ECO:0007669"/>
    <property type="project" value="UniProtKB-SubCell"/>
</dbReference>
<dbReference type="InterPro" id="IPR011395">
    <property type="entry name" value="Glyco_hydro_67_aGlcAse"/>
</dbReference>
<evidence type="ECO:0000259" key="14">
    <source>
        <dbReference type="Pfam" id="PF07488"/>
    </source>
</evidence>
<gene>
    <name evidence="11" type="primary">aguA</name>
    <name evidence="15" type="ORF">VP1G_08431</name>
</gene>
<evidence type="ECO:0000256" key="10">
    <source>
        <dbReference type="PIRSR" id="PIRSR029900-1"/>
    </source>
</evidence>
<keyword evidence="3 9" id="KW-0858">Xylan degradation</keyword>
<feature type="chain" id="PRO_5008443796" description="Alpha-glucuronidase" evidence="9 11">
    <location>
        <begin position="17"/>
        <end position="840"/>
    </location>
</feature>
<dbReference type="STRING" id="694573.A0A194VBK0"/>
<protein>
    <recommendedName>
        <fullName evidence="2 9">Alpha-glucuronidase</fullName>
        <ecNumber evidence="2 9">3.2.1.139</ecNumber>
    </recommendedName>
</protein>
<dbReference type="InterPro" id="IPR011099">
    <property type="entry name" value="Glyco_hydro_67_C"/>
</dbReference>
<comment type="subcellular location">
    <subcellularLocation>
        <location evidence="9 11">Secreted</location>
    </subcellularLocation>
</comment>
<dbReference type="InterPro" id="IPR017853">
    <property type="entry name" value="GH"/>
</dbReference>
<comment type="catalytic activity">
    <reaction evidence="8 9 11">
        <text>an alpha-D-glucuronoside + H2O = D-glucuronate + an alcohol</text>
        <dbReference type="Rhea" id="RHEA:20005"/>
        <dbReference type="ChEBI" id="CHEBI:15377"/>
        <dbReference type="ChEBI" id="CHEBI:30879"/>
        <dbReference type="ChEBI" id="CHEBI:58720"/>
        <dbReference type="ChEBI" id="CHEBI:58899"/>
        <dbReference type="EC" id="3.2.1.139"/>
    </reaction>
</comment>
<keyword evidence="6 9" id="KW-0326">Glycosidase</keyword>
<accession>A0A194VBK0</accession>
<dbReference type="PANTHER" id="PTHR39207:SF1">
    <property type="entry name" value="ALPHA-GLUCURONIDASE A"/>
    <property type="match status" value="1"/>
</dbReference>
<dbReference type="SUPFAM" id="SSF51445">
    <property type="entry name" value="(Trans)glycosidases"/>
    <property type="match status" value="1"/>
</dbReference>
<evidence type="ECO:0000256" key="8">
    <source>
        <dbReference type="ARBA" id="ARBA00048838"/>
    </source>
</evidence>
<dbReference type="GO" id="GO:0045493">
    <property type="term" value="P:xylan catabolic process"/>
    <property type="evidence" value="ECO:0007669"/>
    <property type="project" value="UniProtKB-KW"/>
</dbReference>
<evidence type="ECO:0000256" key="5">
    <source>
        <dbReference type="ARBA" id="ARBA00023277"/>
    </source>
</evidence>
<evidence type="ECO:0000313" key="15">
    <source>
        <dbReference type="EMBL" id="KUI61253.1"/>
    </source>
</evidence>
<dbReference type="EMBL" id="KN714771">
    <property type="protein sequence ID" value="KUI61253.1"/>
    <property type="molecule type" value="Genomic_DNA"/>
</dbReference>
<organism evidence="15 16">
    <name type="scientific">Cytospora mali</name>
    <name type="common">Apple Valsa canker fungus</name>
    <name type="synonym">Valsa mali</name>
    <dbReference type="NCBI Taxonomy" id="578113"/>
    <lineage>
        <taxon>Eukaryota</taxon>
        <taxon>Fungi</taxon>
        <taxon>Dikarya</taxon>
        <taxon>Ascomycota</taxon>
        <taxon>Pezizomycotina</taxon>
        <taxon>Sordariomycetes</taxon>
        <taxon>Sordariomycetidae</taxon>
        <taxon>Diaporthales</taxon>
        <taxon>Cytosporaceae</taxon>
        <taxon>Cytospora</taxon>
    </lineage>
</organism>
<keyword evidence="9" id="KW-0964">Secreted</keyword>
<dbReference type="Pfam" id="PF07488">
    <property type="entry name" value="Glyco_hydro_67M"/>
    <property type="match status" value="1"/>
</dbReference>
<evidence type="ECO:0000256" key="7">
    <source>
        <dbReference type="ARBA" id="ARBA00023326"/>
    </source>
</evidence>
<evidence type="ECO:0000313" key="16">
    <source>
        <dbReference type="Proteomes" id="UP000078576"/>
    </source>
</evidence>
<feature type="domain" description="Alpha glucuronidase N-terminal" evidence="12">
    <location>
        <begin position="22"/>
        <end position="138"/>
    </location>
</feature>
<evidence type="ECO:0000259" key="12">
    <source>
        <dbReference type="Pfam" id="PF03648"/>
    </source>
</evidence>
<evidence type="ECO:0000259" key="13">
    <source>
        <dbReference type="Pfam" id="PF07477"/>
    </source>
</evidence>
<dbReference type="Proteomes" id="UP000078576">
    <property type="component" value="Unassembled WGS sequence"/>
</dbReference>
<keyword evidence="4 9" id="KW-0378">Hydrolase</keyword>
<dbReference type="Pfam" id="PF03648">
    <property type="entry name" value="Glyco_hydro_67N"/>
    <property type="match status" value="1"/>
</dbReference>
<feature type="active site" description="Proton acceptor" evidence="10">
    <location>
        <position position="374"/>
    </location>
</feature>
<evidence type="ECO:0000256" key="9">
    <source>
        <dbReference type="PIRNR" id="PIRNR029900"/>
    </source>
</evidence>
<evidence type="ECO:0000256" key="3">
    <source>
        <dbReference type="ARBA" id="ARBA00022651"/>
    </source>
</evidence>
<keyword evidence="7 11" id="KW-0624">Polysaccharide degradation</keyword>
<feature type="active site" description="Proton acceptor" evidence="10">
    <location>
        <position position="402"/>
    </location>
</feature>
<dbReference type="PANTHER" id="PTHR39207">
    <property type="entry name" value="ALPHA-GLUCURONIDASE A"/>
    <property type="match status" value="1"/>
</dbReference>
<comment type="function">
    <text evidence="11">Alpha-glucuronidase involved in the hydrolysis of xylan, a major structural heterogeneous polysaccharide found in plant biomass representing the second most abundant polysaccharide in the biosphere, after cellulose. Releases 4-O-methylglucuronic acid from xylan.</text>
</comment>
<dbReference type="GO" id="GO:0046559">
    <property type="term" value="F:alpha-glucuronidase activity"/>
    <property type="evidence" value="ECO:0007669"/>
    <property type="project" value="UniProtKB-EC"/>
</dbReference>
<dbReference type="Gene3D" id="3.90.1330.10">
    <property type="entry name" value="Alpha-glucuronidase, C-terminal domain"/>
    <property type="match status" value="1"/>
</dbReference>
<keyword evidence="5 11" id="KW-0119">Carbohydrate metabolism</keyword>
<dbReference type="Gene3D" id="3.20.20.80">
    <property type="entry name" value="Glycosidases"/>
    <property type="match status" value="1"/>
</dbReference>
<dbReference type="SUPFAM" id="SSF55545">
    <property type="entry name" value="beta-N-acetylhexosaminidase-like domain"/>
    <property type="match status" value="1"/>
</dbReference>
<feature type="signal peptide" evidence="9 11">
    <location>
        <begin position="1"/>
        <end position="16"/>
    </location>
</feature>
<dbReference type="InterPro" id="IPR029018">
    <property type="entry name" value="Hex-like_dom2"/>
</dbReference>
<evidence type="ECO:0000256" key="6">
    <source>
        <dbReference type="ARBA" id="ARBA00023295"/>
    </source>
</evidence>
<name>A0A194VBK0_CYTMA</name>
<keyword evidence="16" id="KW-1185">Reference proteome</keyword>
<dbReference type="CDD" id="cd02795">
    <property type="entry name" value="CBM6-CBM35-CBM36_like"/>
    <property type="match status" value="1"/>
</dbReference>
<dbReference type="AlphaFoldDB" id="A0A194VBK0"/>
<evidence type="ECO:0000256" key="1">
    <source>
        <dbReference type="ARBA" id="ARBA00008833"/>
    </source>
</evidence>
<evidence type="ECO:0000256" key="4">
    <source>
        <dbReference type="ARBA" id="ARBA00022801"/>
    </source>
</evidence>
<dbReference type="Gene3D" id="3.30.379.10">
    <property type="entry name" value="Chitobiase/beta-hexosaminidase domain 2-like"/>
    <property type="match status" value="1"/>
</dbReference>
<comment type="similarity">
    <text evidence="1 9 11">Belongs to the glycosyl hydrolase 67 family.</text>
</comment>
<feature type="active site" description="Proton donor" evidence="10">
    <location>
        <position position="296"/>
    </location>
</feature>
<sequence length="840" mass="92584">MLHSLFVLVLSGIAAAENGLDAWLRYAPIPNAASHAADIPSTIVALNSTKTSPVYTAGIELKEGIKEILGKEVAITNEIYQGNSTITVATIDSYIQSGGKVQKTPDLKQNGFWLNTTDGNVLILGLDESGALYGVFEYLSMLAQGNFSEVAYSSNPDQPIRWINQWDNLDGSIERGYGGPSIFFKDGVVVDDLTRVADYARLMASIRINGIIINNVNADANLLNSTNIEGLGRIAAAMRPYGVQVGISLNFASPNATLGTFDPLAPEVIEWWTNKTEEIYQTVPDLAGYLVKANSEGQPGPLTYNRTLADGANLFAKALQPHGGVVMFRAFVYDKLDEAVWTNDRARAAVDFFKPLDGQFDENVVVQIKYGPIDFQVREPASPLFANLLHTNAAIELEVAQEYLGQQCHLVYLPPLWKTVLDFDLRVENQTSYVRDIISGRRFNRTLSGSAAVVNVGTNTTWLGSHLAMSNLYAYGRLAWDPTQEPESILKDWIRLTFSSEEKVVETITTMSMLSWPAYENYTGNLGIQTLTNILGNHYGPTPQSQDGNGWGQWTRADADMVGMDRTVWNGTGNGTGYSGQYPPEIYEMYENLETTPDDLLLWFHHVNWTTRLKSGKTVIQHFYDAHYAGAETAQGFVPMWESLKGERGIDDERYGDVLFRQVYQAGHSLVWRDAINNYYFNMTSLPDENGRVLNHPYRIEAEDMELDGYEVVDVVPFEAASGYKGIMTTRNDTVGIAATTVQIDSGVYDLAVNYFDVIGGRAHWGVFLGDVSIGNWIGNMEDTLGHAPSSAMDESSATRITFRGVSVKKGDVLKIVGAPEGIEAAPLDYVSLLPQGIVD</sequence>
<keyword evidence="9 11" id="KW-0732">Signal</keyword>
<evidence type="ECO:0000256" key="2">
    <source>
        <dbReference type="ARBA" id="ARBA00012271"/>
    </source>
</evidence>